<feature type="region of interest" description="Disordered" evidence="1">
    <location>
        <begin position="101"/>
        <end position="152"/>
    </location>
</feature>
<keyword evidence="3" id="KW-1185">Reference proteome</keyword>
<protein>
    <submittedName>
        <fullName evidence="2">Uncharacterized protein</fullName>
    </submittedName>
</protein>
<accession>A0AA88GY52</accession>
<gene>
    <name evidence="2" type="ORF">C9374_000682</name>
</gene>
<dbReference type="AlphaFoldDB" id="A0AA88GY52"/>
<organism evidence="2 3">
    <name type="scientific">Naegleria lovaniensis</name>
    <name type="common">Amoeba</name>
    <dbReference type="NCBI Taxonomy" id="51637"/>
    <lineage>
        <taxon>Eukaryota</taxon>
        <taxon>Discoba</taxon>
        <taxon>Heterolobosea</taxon>
        <taxon>Tetramitia</taxon>
        <taxon>Eutetramitia</taxon>
        <taxon>Vahlkampfiidae</taxon>
        <taxon>Naegleria</taxon>
    </lineage>
</organism>
<feature type="compositionally biased region" description="Basic and acidic residues" evidence="1">
    <location>
        <begin position="104"/>
        <end position="113"/>
    </location>
</feature>
<feature type="region of interest" description="Disordered" evidence="1">
    <location>
        <begin position="1"/>
        <end position="77"/>
    </location>
</feature>
<feature type="compositionally biased region" description="Low complexity" evidence="1">
    <location>
        <begin position="53"/>
        <end position="65"/>
    </location>
</feature>
<sequence length="333" mass="37398">MCPSKKRTQPTSSSHQNNKKASTTSWIPTTLNDFILLEGDESHSTTSEQHALVVGSTSSTVSSTSRLNQSPQNPNTLVDASTFQAQFRMNHQEQAPIDLTTLSEEEHSDKEDSTPSGTSSKRTLISTTPSSNTPKKPPTKQTPPTTSITSYTPFKSMSSRFTLAPTTPQYQNLPKPPKGHSFTPPKAFGIDKAEKYKIFFQWLLEEIYPHDQCTATRRASVDNLTAQLDEKGESIYGAVTFQKTVYHLIKNFRQDVLRTKAKVEKENAAMRNRRLKRIEKGICVSCPNPVEDTYEIEVPLQHVQHWYEVDSSSQANSTNTTTKTIRFMQCHVP</sequence>
<proteinExistence type="predicted"/>
<feature type="compositionally biased region" description="Low complexity" evidence="1">
    <location>
        <begin position="142"/>
        <end position="152"/>
    </location>
</feature>
<dbReference type="EMBL" id="PYSW02000010">
    <property type="protein sequence ID" value="KAG2388518.1"/>
    <property type="molecule type" value="Genomic_DNA"/>
</dbReference>
<feature type="compositionally biased region" description="Polar residues" evidence="1">
    <location>
        <begin position="9"/>
        <end position="32"/>
    </location>
</feature>
<feature type="compositionally biased region" description="Polar residues" evidence="1">
    <location>
        <begin position="66"/>
        <end position="77"/>
    </location>
</feature>
<name>A0AA88GY52_NAELO</name>
<evidence type="ECO:0000313" key="2">
    <source>
        <dbReference type="EMBL" id="KAG2388518.1"/>
    </source>
</evidence>
<comment type="caution">
    <text evidence="2">The sequence shown here is derived from an EMBL/GenBank/DDBJ whole genome shotgun (WGS) entry which is preliminary data.</text>
</comment>
<dbReference type="GeneID" id="68093144"/>
<feature type="region of interest" description="Disordered" evidence="1">
    <location>
        <begin position="166"/>
        <end position="186"/>
    </location>
</feature>
<dbReference type="RefSeq" id="XP_044552510.1">
    <property type="nucleotide sequence ID" value="XM_044696722.1"/>
</dbReference>
<reference evidence="2 3" key="1">
    <citation type="journal article" date="2018" name="BMC Genomics">
        <title>The genome of Naegleria lovaniensis, the basis for a comparative approach to unravel pathogenicity factors of the human pathogenic amoeba N. fowleri.</title>
        <authorList>
            <person name="Liechti N."/>
            <person name="Schurch N."/>
            <person name="Bruggmann R."/>
            <person name="Wittwer M."/>
        </authorList>
    </citation>
    <scope>NUCLEOTIDE SEQUENCE [LARGE SCALE GENOMIC DNA]</scope>
    <source>
        <strain evidence="2 3">ATCC 30569</strain>
    </source>
</reference>
<evidence type="ECO:0000313" key="3">
    <source>
        <dbReference type="Proteomes" id="UP000816034"/>
    </source>
</evidence>
<dbReference type="Proteomes" id="UP000816034">
    <property type="component" value="Unassembled WGS sequence"/>
</dbReference>
<feature type="compositionally biased region" description="Polar residues" evidence="1">
    <location>
        <begin position="114"/>
        <end position="125"/>
    </location>
</feature>
<evidence type="ECO:0000256" key="1">
    <source>
        <dbReference type="SAM" id="MobiDB-lite"/>
    </source>
</evidence>